<keyword evidence="8" id="KW-1185">Reference proteome</keyword>
<evidence type="ECO:0000256" key="3">
    <source>
        <dbReference type="ARBA" id="ARBA00022989"/>
    </source>
</evidence>
<evidence type="ECO:0000256" key="5">
    <source>
        <dbReference type="SAM" id="MobiDB-lite"/>
    </source>
</evidence>
<dbReference type="AlphaFoldDB" id="U6M989"/>
<feature type="transmembrane region" description="Helical" evidence="6">
    <location>
        <begin position="103"/>
        <end position="129"/>
    </location>
</feature>
<organism evidence="7 8">
    <name type="scientific">Eimeria maxima</name>
    <name type="common">Coccidian parasite</name>
    <dbReference type="NCBI Taxonomy" id="5804"/>
    <lineage>
        <taxon>Eukaryota</taxon>
        <taxon>Sar</taxon>
        <taxon>Alveolata</taxon>
        <taxon>Apicomplexa</taxon>
        <taxon>Conoidasida</taxon>
        <taxon>Coccidia</taxon>
        <taxon>Eucoccidiorida</taxon>
        <taxon>Eimeriorina</taxon>
        <taxon>Eimeriidae</taxon>
        <taxon>Eimeria</taxon>
    </lineage>
</organism>
<evidence type="ECO:0000256" key="2">
    <source>
        <dbReference type="ARBA" id="ARBA00022692"/>
    </source>
</evidence>
<dbReference type="OrthoDB" id="347921at2759"/>
<evidence type="ECO:0000256" key="1">
    <source>
        <dbReference type="ARBA" id="ARBA00004141"/>
    </source>
</evidence>
<proteinExistence type="predicted"/>
<keyword evidence="4 6" id="KW-0472">Membrane</keyword>
<feature type="transmembrane region" description="Helical" evidence="6">
    <location>
        <begin position="929"/>
        <end position="951"/>
    </location>
</feature>
<accession>U6M989</accession>
<feature type="region of interest" description="Disordered" evidence="5">
    <location>
        <begin position="198"/>
        <end position="230"/>
    </location>
</feature>
<dbReference type="Pfam" id="PF03619">
    <property type="entry name" value="Solute_trans_a"/>
    <property type="match status" value="2"/>
</dbReference>
<feature type="compositionally biased region" description="Low complexity" evidence="5">
    <location>
        <begin position="247"/>
        <end position="287"/>
    </location>
</feature>
<evidence type="ECO:0000313" key="7">
    <source>
        <dbReference type="EMBL" id="CDJ59618.1"/>
    </source>
</evidence>
<evidence type="ECO:0000256" key="4">
    <source>
        <dbReference type="ARBA" id="ARBA00023136"/>
    </source>
</evidence>
<dbReference type="GeneID" id="25336337"/>
<feature type="region of interest" description="Disordered" evidence="5">
    <location>
        <begin position="247"/>
        <end position="297"/>
    </location>
</feature>
<dbReference type="GO" id="GO:0016020">
    <property type="term" value="C:membrane"/>
    <property type="evidence" value="ECO:0007669"/>
    <property type="project" value="UniProtKB-SubCell"/>
</dbReference>
<dbReference type="GO" id="GO:0004402">
    <property type="term" value="F:histone acetyltransferase activity"/>
    <property type="evidence" value="ECO:0007669"/>
    <property type="project" value="TreeGrafter"/>
</dbReference>
<comment type="subcellular location">
    <subcellularLocation>
        <location evidence="1">Membrane</location>
        <topology evidence="1">Multi-pass membrane protein</topology>
    </subcellularLocation>
</comment>
<dbReference type="OMA" id="CAVMATW"/>
<reference evidence="7" key="2">
    <citation type="submission" date="2013-10" db="EMBL/GenBank/DDBJ databases">
        <authorList>
            <person name="Aslett M."/>
        </authorList>
    </citation>
    <scope>NUCLEOTIDE SEQUENCE [LARGE SCALE GENOMIC DNA]</scope>
    <source>
        <strain evidence="7">Weybridge</strain>
    </source>
</reference>
<keyword evidence="2 6" id="KW-0812">Transmembrane</keyword>
<dbReference type="PANTHER" id="PTHR20916:SF26">
    <property type="entry name" value="CYSTEINE-RICH PROTEIN 2-BINDING PROTEIN"/>
    <property type="match status" value="1"/>
</dbReference>
<dbReference type="Proteomes" id="UP000030763">
    <property type="component" value="Unassembled WGS sequence"/>
</dbReference>
<feature type="transmembrane region" description="Helical" evidence="6">
    <location>
        <begin position="849"/>
        <end position="870"/>
    </location>
</feature>
<name>U6M989_EIMMA</name>
<gene>
    <name evidence="7" type="ORF">EMWEY_00023510</name>
</gene>
<dbReference type="VEuPathDB" id="ToxoDB:EMWEY_00023510"/>
<protein>
    <submittedName>
        <fullName evidence="7">Uncharacterized protein</fullName>
    </submittedName>
</protein>
<keyword evidence="3 6" id="KW-1133">Transmembrane helix</keyword>
<dbReference type="PANTHER" id="PTHR20916">
    <property type="entry name" value="CYSTEINE AND GLYCINE-RICH PROTEIN 2 BINDING PROTEIN"/>
    <property type="match status" value="1"/>
</dbReference>
<dbReference type="InterPro" id="IPR005178">
    <property type="entry name" value="Ostalpha/TMEM184C"/>
</dbReference>
<feature type="region of interest" description="Disordered" evidence="5">
    <location>
        <begin position="360"/>
        <end position="383"/>
    </location>
</feature>
<evidence type="ECO:0000313" key="8">
    <source>
        <dbReference type="Proteomes" id="UP000030763"/>
    </source>
</evidence>
<dbReference type="RefSeq" id="XP_013336265.1">
    <property type="nucleotide sequence ID" value="XM_013480811.1"/>
</dbReference>
<feature type="region of interest" description="Disordered" evidence="5">
    <location>
        <begin position="1"/>
        <end position="33"/>
    </location>
</feature>
<feature type="transmembrane region" description="Helical" evidence="6">
    <location>
        <begin position="64"/>
        <end position="83"/>
    </location>
</feature>
<reference evidence="7" key="1">
    <citation type="submission" date="2013-10" db="EMBL/GenBank/DDBJ databases">
        <title>Genomic analysis of the causative agents of coccidiosis in chickens.</title>
        <authorList>
            <person name="Reid A.J."/>
            <person name="Blake D."/>
            <person name="Billington K."/>
            <person name="Browne H."/>
            <person name="Dunn M."/>
            <person name="Hung S."/>
            <person name="Kawahara F."/>
            <person name="Miranda-Saavedra D."/>
            <person name="Mourier T."/>
            <person name="Nagra H."/>
            <person name="Otto T.D."/>
            <person name="Rawlings N."/>
            <person name="Sanchez A."/>
            <person name="Sanders M."/>
            <person name="Subramaniam C."/>
            <person name="Tay Y."/>
            <person name="Dear P."/>
            <person name="Doerig C."/>
            <person name="Gruber A."/>
            <person name="Parkinson J."/>
            <person name="Shirley M."/>
            <person name="Wan K.L."/>
            <person name="Berriman M."/>
            <person name="Tomley F."/>
            <person name="Pain A."/>
        </authorList>
    </citation>
    <scope>NUCLEOTIDE SEQUENCE [LARGE SCALE GENOMIC DNA]</scope>
    <source>
        <strain evidence="7">Weybridge</strain>
    </source>
</reference>
<evidence type="ECO:0000256" key="6">
    <source>
        <dbReference type="SAM" id="Phobius"/>
    </source>
</evidence>
<sequence>MLLWSPAGARPKVSGPKAPDQTHHTSTAGGGANTRGVQVGVHEPLSFYGHVHIADPMPVAEVPMWIWTSSSAICVLLLLLWVLHQRRFSVVAAQLRLMQRRCFSPPAALYMSLVYSFFPLSGAIAWLSLLEPRVGLLLSQLRSAWEVCCLHCFMLLMLHLMGGPETTLLLVQQQHLLPPSESNGKALDETKGVLIPTGVDWGGNRDRRELPTSLQTEQVDATPEGEIRDLGIRHERKTAVCCSLSQSISNSNSNSRGSSSSSNNNNNNNNSNNNSNNSSNNNDNSSNGFTGVHDSEHSATRLYRRGVSAPNVLDTAVALPTEAGGGIPAAKAVKGELELVMNGVRQGVCQNVACSCSDPAQPDSQDPAKATEAKTRGGFPGTSECIAEPATTSPESGVAAAYCVTGGIALGAPKNPHSPNCWCSVTTAAGQQKRIRWARVRRTKCFSSKCCQRYNKTVECSHCSGESRLSGSKCSNHRSNNLRNDKISGFTDSAEPQTYSIWRRCRERLHRQRLRLGAANNRRSSMPPFGPAVVASAKRSDEADRSPFEGDALLPLRNVAPAAAAAAPASPACAVDATGVTELQFQHQRQSHKSSERARTEGSDTIHVVEDREAVTAAVDAAAAADSASRRNIHPVVRSPSFASPTAAAGVRRQQQGHHKLQLQQQRNSALRLSVAEARALVSGAPVPGSTCSTTVTSHGSSPGALLALAQEDEQSGLSSRNIHRKATSLDMQVQSLPISTADAASQHEKKDNHRGATDRRIWFVPPLCCLAWNTEARHFSAWDLRMSYRCLLPFTVLKLLRVLLCYLLSTLMHMGNEREKAVAEARIPTGAPAAHEGGLSHHQVLQRLLQLCCFISLIVAMWGLAVVFVATRPLLKPFNIGWKFTCLKALVFFIQLLELGAEAVQPIARATVSDTDGDAAASAAAQRVYVFTFLELLGSAICAVMATWAYKPGDLIRAHQRLLLLQKKLPLGAVPVVEESGSCSTKYFHRRLISVPFTKLIAGARRCSCRCFRGATE</sequence>
<dbReference type="EMBL" id="HG720622">
    <property type="protein sequence ID" value="CDJ59618.1"/>
    <property type="molecule type" value="Genomic_DNA"/>
</dbReference>